<organism evidence="2 3">
    <name type="scientific">Eragrostis curvula</name>
    <name type="common">weeping love grass</name>
    <dbReference type="NCBI Taxonomy" id="38414"/>
    <lineage>
        <taxon>Eukaryota</taxon>
        <taxon>Viridiplantae</taxon>
        <taxon>Streptophyta</taxon>
        <taxon>Embryophyta</taxon>
        <taxon>Tracheophyta</taxon>
        <taxon>Spermatophyta</taxon>
        <taxon>Magnoliopsida</taxon>
        <taxon>Liliopsida</taxon>
        <taxon>Poales</taxon>
        <taxon>Poaceae</taxon>
        <taxon>PACMAD clade</taxon>
        <taxon>Chloridoideae</taxon>
        <taxon>Eragrostideae</taxon>
        <taxon>Eragrostidinae</taxon>
        <taxon>Eragrostis</taxon>
    </lineage>
</organism>
<feature type="region of interest" description="Disordered" evidence="1">
    <location>
        <begin position="126"/>
        <end position="147"/>
    </location>
</feature>
<evidence type="ECO:0000256" key="1">
    <source>
        <dbReference type="SAM" id="MobiDB-lite"/>
    </source>
</evidence>
<dbReference type="EMBL" id="RWGY01000026">
    <property type="protein sequence ID" value="TVU22801.1"/>
    <property type="molecule type" value="Genomic_DNA"/>
</dbReference>
<keyword evidence="3" id="KW-1185">Reference proteome</keyword>
<dbReference type="Gramene" id="TVU22801">
    <property type="protein sequence ID" value="TVU22801"/>
    <property type="gene ID" value="EJB05_32520"/>
</dbReference>
<sequence>LAEASTLGHQYSIYSLSLARLLSTRPRGASAVAGSVLVRLVHPPRRVHHGIVPEHHLRGRRLLVPQPLRGRAAAVAAQEDVEREALVQLLRVRGRAADDDVGARVGGLVDRLRAAVVAHHVGAGEGEQLRERGGDVAARRADPPRGRDVAARRGLVLPVDAVGGARHDASRQLRRVVSGEAAGGLGALGVDPEVEVGVHVPRVLRVGHREPDLVVPAAVEELPQERRELDVVGGHVERPDAGDGPPDERVDPARVDHREWPHRATTSPSSSTVRPVLLLRRVHVPELVGVVGGDAVRVGRHRDACGLHPVAGRQAPRDGDDEVGGRRLLRRRLRRPRPGGGF</sequence>
<protein>
    <submittedName>
        <fullName evidence="2">Uncharacterized protein</fullName>
    </submittedName>
</protein>
<proteinExistence type="predicted"/>
<feature type="non-terminal residue" evidence="2">
    <location>
        <position position="1"/>
    </location>
</feature>
<dbReference type="AlphaFoldDB" id="A0A5J9UHS1"/>
<reference evidence="2 3" key="1">
    <citation type="journal article" date="2019" name="Sci. Rep.">
        <title>A high-quality genome of Eragrostis curvula grass provides insights into Poaceae evolution and supports new strategies to enhance forage quality.</title>
        <authorList>
            <person name="Carballo J."/>
            <person name="Santos B.A.C.M."/>
            <person name="Zappacosta D."/>
            <person name="Garbus I."/>
            <person name="Selva J.P."/>
            <person name="Gallo C.A."/>
            <person name="Diaz A."/>
            <person name="Albertini E."/>
            <person name="Caccamo M."/>
            <person name="Echenique V."/>
        </authorList>
    </citation>
    <scope>NUCLEOTIDE SEQUENCE [LARGE SCALE GENOMIC DNA]</scope>
    <source>
        <strain evidence="3">cv. Victoria</strain>
        <tissue evidence="2">Leaf</tissue>
    </source>
</reference>
<evidence type="ECO:0000313" key="3">
    <source>
        <dbReference type="Proteomes" id="UP000324897"/>
    </source>
</evidence>
<feature type="non-terminal residue" evidence="2">
    <location>
        <position position="342"/>
    </location>
</feature>
<gene>
    <name evidence="2" type="ORF">EJB05_32520</name>
</gene>
<evidence type="ECO:0000313" key="2">
    <source>
        <dbReference type="EMBL" id="TVU22801.1"/>
    </source>
</evidence>
<name>A0A5J9UHS1_9POAL</name>
<dbReference type="Proteomes" id="UP000324897">
    <property type="component" value="Unassembled WGS sequence"/>
</dbReference>
<accession>A0A5J9UHS1</accession>
<comment type="caution">
    <text evidence="2">The sequence shown here is derived from an EMBL/GenBank/DDBJ whole genome shotgun (WGS) entry which is preliminary data.</text>
</comment>
<feature type="compositionally biased region" description="Basic and acidic residues" evidence="1">
    <location>
        <begin position="127"/>
        <end position="147"/>
    </location>
</feature>